<dbReference type="AlphaFoldDB" id="L8FP62"/>
<dbReference type="InParanoid" id="L8FP62"/>
<gene>
    <name evidence="2" type="ORF">GMDG_05719</name>
</gene>
<organism evidence="2 3">
    <name type="scientific">Pseudogymnoascus destructans (strain ATCC MYA-4855 / 20631-21)</name>
    <name type="common">Bat white-nose syndrome fungus</name>
    <name type="synonym">Geomyces destructans</name>
    <dbReference type="NCBI Taxonomy" id="658429"/>
    <lineage>
        <taxon>Eukaryota</taxon>
        <taxon>Fungi</taxon>
        <taxon>Dikarya</taxon>
        <taxon>Ascomycota</taxon>
        <taxon>Pezizomycotina</taxon>
        <taxon>Leotiomycetes</taxon>
        <taxon>Thelebolales</taxon>
        <taxon>Thelebolaceae</taxon>
        <taxon>Pseudogymnoascus</taxon>
    </lineage>
</organism>
<proteinExistence type="predicted"/>
<dbReference type="EMBL" id="GL573294">
    <property type="protein sequence ID" value="ELR02775.1"/>
    <property type="molecule type" value="Genomic_DNA"/>
</dbReference>
<evidence type="ECO:0000313" key="3">
    <source>
        <dbReference type="Proteomes" id="UP000011064"/>
    </source>
</evidence>
<keyword evidence="3" id="KW-1185">Reference proteome</keyword>
<name>L8FP62_PSED2</name>
<feature type="region of interest" description="Disordered" evidence="1">
    <location>
        <begin position="1"/>
        <end position="25"/>
    </location>
</feature>
<dbReference type="Proteomes" id="UP000011064">
    <property type="component" value="Unassembled WGS sequence"/>
</dbReference>
<reference evidence="3" key="1">
    <citation type="submission" date="2010-09" db="EMBL/GenBank/DDBJ databases">
        <title>The genome sequence of Geomyces destructans 20631-21.</title>
        <authorList>
            <consortium name="The Broad Institute Genome Sequencing Platform"/>
            <person name="Cuomo C.A."/>
            <person name="Blehert D.S."/>
            <person name="Lorch J.M."/>
            <person name="Young S.K."/>
            <person name="Zeng Q."/>
            <person name="Gargeya S."/>
            <person name="Fitzgerald M."/>
            <person name="Haas B."/>
            <person name="Abouelleil A."/>
            <person name="Alvarado L."/>
            <person name="Arachchi H.M."/>
            <person name="Berlin A."/>
            <person name="Brown A."/>
            <person name="Chapman S.B."/>
            <person name="Chen Z."/>
            <person name="Dunbar C."/>
            <person name="Freedman E."/>
            <person name="Gearin G."/>
            <person name="Gellesch M."/>
            <person name="Goldberg J."/>
            <person name="Griggs A."/>
            <person name="Gujja S."/>
            <person name="Heiman D."/>
            <person name="Howarth C."/>
            <person name="Larson L."/>
            <person name="Lui A."/>
            <person name="MacDonald P.J.P."/>
            <person name="Montmayeur A."/>
            <person name="Murphy C."/>
            <person name="Neiman D."/>
            <person name="Pearson M."/>
            <person name="Priest M."/>
            <person name="Roberts A."/>
            <person name="Saif S."/>
            <person name="Shea T."/>
            <person name="Shenoy N."/>
            <person name="Sisk P."/>
            <person name="Stolte C."/>
            <person name="Sykes S."/>
            <person name="Wortman J."/>
            <person name="Nusbaum C."/>
            <person name="Birren B."/>
        </authorList>
    </citation>
    <scope>NUCLEOTIDE SEQUENCE [LARGE SCALE GENOMIC DNA]</scope>
    <source>
        <strain evidence="3">ATCC MYA-4855 / 20631-21</strain>
    </source>
</reference>
<dbReference type="HOGENOM" id="CLU_1797292_0_0_1"/>
<protein>
    <submittedName>
        <fullName evidence="2">Uncharacterized protein</fullName>
    </submittedName>
</protein>
<evidence type="ECO:0000256" key="1">
    <source>
        <dbReference type="SAM" id="MobiDB-lite"/>
    </source>
</evidence>
<dbReference type="VEuPathDB" id="FungiDB:GMDG_05719"/>
<evidence type="ECO:0000313" key="2">
    <source>
        <dbReference type="EMBL" id="ELR02775.1"/>
    </source>
</evidence>
<accession>L8FP62</accession>
<sequence length="144" mass="16426">MSMPKHAPPSRQLHPARKPSQPSNRRAIIVYERRHMVMSSGTIHDKKPSASRVRLEAFLGRITTALRHNLGVIERLAVYFDKLQICRGLLVKKIWNPTCEVTKTPAQSPRRPESRTFLQRVQRISWTASIHCTSSCIIQSSSCL</sequence>